<gene>
    <name evidence="2" type="ORF">DEF24_27630</name>
</gene>
<feature type="region of interest" description="Disordered" evidence="1">
    <location>
        <begin position="47"/>
        <end position="74"/>
    </location>
</feature>
<evidence type="ECO:0000313" key="3">
    <source>
        <dbReference type="Proteomes" id="UP000253318"/>
    </source>
</evidence>
<dbReference type="Proteomes" id="UP000253318">
    <property type="component" value="Unassembled WGS sequence"/>
</dbReference>
<sequence>VHEELPRVGAGPYCAAKGGLRMLTRVLALELGATALTVIPWAPGEIATPMTGQHDEPPVAGSRPGYPLARPGHA</sequence>
<dbReference type="Gene3D" id="3.40.50.720">
    <property type="entry name" value="NAD(P)-binding Rossmann-like Domain"/>
    <property type="match status" value="1"/>
</dbReference>
<dbReference type="SUPFAM" id="SSF51735">
    <property type="entry name" value="NAD(P)-binding Rossmann-fold domains"/>
    <property type="match status" value="1"/>
</dbReference>
<feature type="non-terminal residue" evidence="2">
    <location>
        <position position="1"/>
    </location>
</feature>
<feature type="non-terminal residue" evidence="2">
    <location>
        <position position="74"/>
    </location>
</feature>
<evidence type="ECO:0000256" key="1">
    <source>
        <dbReference type="SAM" id="MobiDB-lite"/>
    </source>
</evidence>
<reference evidence="2 3" key="1">
    <citation type="submission" date="2018-04" db="EMBL/GenBank/DDBJ databases">
        <title>Novel actinobacteria from marine sediment.</title>
        <authorList>
            <person name="Ng Z.Y."/>
            <person name="Tan G.Y.A."/>
        </authorList>
    </citation>
    <scope>NUCLEOTIDE SEQUENCE [LARGE SCALE GENOMIC DNA]</scope>
    <source>
        <strain evidence="2 3">TPS81</strain>
    </source>
</reference>
<dbReference type="PRINTS" id="PR00081">
    <property type="entry name" value="GDHRDH"/>
</dbReference>
<dbReference type="EMBL" id="QEIN01000640">
    <property type="protein sequence ID" value="RCV47117.1"/>
    <property type="molecule type" value="Genomic_DNA"/>
</dbReference>
<name>A0A368SXC1_9ACTN</name>
<evidence type="ECO:0000313" key="2">
    <source>
        <dbReference type="EMBL" id="RCV47117.1"/>
    </source>
</evidence>
<accession>A0A368SXC1</accession>
<comment type="caution">
    <text evidence="2">The sequence shown here is derived from an EMBL/GenBank/DDBJ whole genome shotgun (WGS) entry which is preliminary data.</text>
</comment>
<dbReference type="RefSeq" id="WP_114433843.1">
    <property type="nucleotide sequence ID" value="NZ_QEIN01000640.1"/>
</dbReference>
<organism evidence="2 3">
    <name type="scientific">Marinitenerispora sediminis</name>
    <dbReference type="NCBI Taxonomy" id="1931232"/>
    <lineage>
        <taxon>Bacteria</taxon>
        <taxon>Bacillati</taxon>
        <taxon>Actinomycetota</taxon>
        <taxon>Actinomycetes</taxon>
        <taxon>Streptosporangiales</taxon>
        <taxon>Nocardiopsidaceae</taxon>
        <taxon>Marinitenerispora</taxon>
    </lineage>
</organism>
<dbReference type="InterPro" id="IPR002347">
    <property type="entry name" value="SDR_fam"/>
</dbReference>
<dbReference type="AlphaFoldDB" id="A0A368SXC1"/>
<protein>
    <submittedName>
        <fullName evidence="2">SDR family oxidoreductase</fullName>
    </submittedName>
</protein>
<dbReference type="Pfam" id="PF00106">
    <property type="entry name" value="adh_short"/>
    <property type="match status" value="1"/>
</dbReference>
<keyword evidence="3" id="KW-1185">Reference proteome</keyword>
<dbReference type="OrthoDB" id="9803333at2"/>
<dbReference type="InterPro" id="IPR036291">
    <property type="entry name" value="NAD(P)-bd_dom_sf"/>
</dbReference>
<proteinExistence type="predicted"/>